<keyword evidence="3" id="KW-1185">Reference proteome</keyword>
<accession>A0A0G4MBF2</accession>
<feature type="compositionally biased region" description="Basic and acidic residues" evidence="1">
    <location>
        <begin position="187"/>
        <end position="204"/>
    </location>
</feature>
<dbReference type="AlphaFoldDB" id="A0A0G4MBF2"/>
<gene>
    <name evidence="2" type="ORF">BN1708_005463</name>
</gene>
<dbReference type="EMBL" id="CVQH01021751">
    <property type="protein sequence ID" value="CRK31461.1"/>
    <property type="molecule type" value="Genomic_DNA"/>
</dbReference>
<feature type="region of interest" description="Disordered" evidence="1">
    <location>
        <begin position="186"/>
        <end position="227"/>
    </location>
</feature>
<dbReference type="Proteomes" id="UP000044602">
    <property type="component" value="Unassembled WGS sequence"/>
</dbReference>
<evidence type="ECO:0000313" key="2">
    <source>
        <dbReference type="EMBL" id="CRK31461.1"/>
    </source>
</evidence>
<name>A0A0G4MBF2_VERLO</name>
<reference evidence="2 3" key="1">
    <citation type="submission" date="2015-05" db="EMBL/GenBank/DDBJ databases">
        <authorList>
            <person name="Wang D.B."/>
            <person name="Wang M."/>
        </authorList>
    </citation>
    <scope>NUCLEOTIDE SEQUENCE [LARGE SCALE GENOMIC DNA]</scope>
    <source>
        <strain evidence="2">VL1</strain>
    </source>
</reference>
<evidence type="ECO:0000313" key="3">
    <source>
        <dbReference type="Proteomes" id="UP000044602"/>
    </source>
</evidence>
<organism evidence="2 3">
    <name type="scientific">Verticillium longisporum</name>
    <name type="common">Verticillium dahliae var. longisporum</name>
    <dbReference type="NCBI Taxonomy" id="100787"/>
    <lineage>
        <taxon>Eukaryota</taxon>
        <taxon>Fungi</taxon>
        <taxon>Dikarya</taxon>
        <taxon>Ascomycota</taxon>
        <taxon>Pezizomycotina</taxon>
        <taxon>Sordariomycetes</taxon>
        <taxon>Hypocreomycetidae</taxon>
        <taxon>Glomerellales</taxon>
        <taxon>Plectosphaerellaceae</taxon>
        <taxon>Verticillium</taxon>
    </lineage>
</organism>
<sequence>MAHRVHRHYETSTSPSHEIHHDTSVILSHHQSLQALDLHLDGARLGVLGRVECLERILEVEPVRDQLGEVDDAALDETDGARPRVAVPVLQLNVNLLDARAHKGNVDLVLADTNDEDLAAKLARPDGRGDAALDARALERNGRLDAAKRLDDGLGRVLGRRALDLVRDDRGAELLGESEATLVNVGDDERRGARGAAAKERDEADGTGAADEDGVAEANASALHAGEGDAQGLKHGAVLVRHVADLVAPDGRMVDVSPQQAGHGRRRKELDLLTAVVTPREAGLAGVADDVGLDGDAVADLEVLDAGVHCDDIAGRLVTENVVALDNHGADAAMAPEVNVRAGRVSLFLLGLAVF</sequence>
<evidence type="ECO:0000256" key="1">
    <source>
        <dbReference type="SAM" id="MobiDB-lite"/>
    </source>
</evidence>
<proteinExistence type="predicted"/>
<protein>
    <submittedName>
        <fullName evidence="2">Uncharacterized protein</fullName>
    </submittedName>
</protein>